<accession>A0A3N1CV20</accession>
<feature type="signal peptide" evidence="7">
    <location>
        <begin position="1"/>
        <end position="19"/>
    </location>
</feature>
<evidence type="ECO:0000256" key="2">
    <source>
        <dbReference type="ARBA" id="ARBA00008610"/>
    </source>
</evidence>
<dbReference type="PANTHER" id="PTHR34296:SF2">
    <property type="entry name" value="ABC TRANSPORTER GUANOSINE-BINDING PROTEIN NUPN"/>
    <property type="match status" value="1"/>
</dbReference>
<dbReference type="Pfam" id="PF02608">
    <property type="entry name" value="Bmp"/>
    <property type="match status" value="1"/>
</dbReference>
<reference evidence="9 10" key="1">
    <citation type="submission" date="2018-11" db="EMBL/GenBank/DDBJ databases">
        <title>Sequencing the genomes of 1000 actinobacteria strains.</title>
        <authorList>
            <person name="Klenk H.-P."/>
        </authorList>
    </citation>
    <scope>NUCLEOTIDE SEQUENCE [LARGE SCALE GENOMIC DNA]</scope>
    <source>
        <strain evidence="9 10">DSM 44254</strain>
    </source>
</reference>
<feature type="chain" id="PRO_5039516076" evidence="7">
    <location>
        <begin position="20"/>
        <end position="329"/>
    </location>
</feature>
<dbReference type="GO" id="GO:0005886">
    <property type="term" value="C:plasma membrane"/>
    <property type="evidence" value="ECO:0007669"/>
    <property type="project" value="UniProtKB-SubCell"/>
</dbReference>
<dbReference type="Gene3D" id="3.40.50.2300">
    <property type="match status" value="2"/>
</dbReference>
<evidence type="ECO:0000313" key="10">
    <source>
        <dbReference type="Proteomes" id="UP000272400"/>
    </source>
</evidence>
<dbReference type="InterPro" id="IPR028082">
    <property type="entry name" value="Peripla_BP_I"/>
</dbReference>
<dbReference type="RefSeq" id="WP_123664151.1">
    <property type="nucleotide sequence ID" value="NZ_RJKE01000001.1"/>
</dbReference>
<evidence type="ECO:0000256" key="5">
    <source>
        <dbReference type="ARBA" id="ARBA00023136"/>
    </source>
</evidence>
<comment type="subcellular location">
    <subcellularLocation>
        <location evidence="1">Cell membrane</location>
        <topology evidence="1">Lipid-anchor</topology>
    </subcellularLocation>
</comment>
<name>A0A3N1CV20_9ACTN</name>
<evidence type="ECO:0000313" key="9">
    <source>
        <dbReference type="EMBL" id="ROO84548.1"/>
    </source>
</evidence>
<keyword evidence="6" id="KW-0449">Lipoprotein</keyword>
<evidence type="ECO:0000256" key="1">
    <source>
        <dbReference type="ARBA" id="ARBA00004193"/>
    </source>
</evidence>
<dbReference type="SUPFAM" id="SSF53822">
    <property type="entry name" value="Periplasmic binding protein-like I"/>
    <property type="match status" value="1"/>
</dbReference>
<comment type="caution">
    <text evidence="9">The sequence shown here is derived from an EMBL/GenBank/DDBJ whole genome shotgun (WGS) entry which is preliminary data.</text>
</comment>
<evidence type="ECO:0000259" key="8">
    <source>
        <dbReference type="Pfam" id="PF02608"/>
    </source>
</evidence>
<dbReference type="InterPro" id="IPR050957">
    <property type="entry name" value="BMP_lipoprotein"/>
</dbReference>
<evidence type="ECO:0000256" key="7">
    <source>
        <dbReference type="SAM" id="SignalP"/>
    </source>
</evidence>
<keyword evidence="3" id="KW-1003">Cell membrane</keyword>
<dbReference type="OrthoDB" id="9784230at2"/>
<evidence type="ECO:0000256" key="3">
    <source>
        <dbReference type="ARBA" id="ARBA00022475"/>
    </source>
</evidence>
<protein>
    <submittedName>
        <fullName evidence="9">Nucleoside-binding protein</fullName>
    </submittedName>
</protein>
<feature type="domain" description="ABC transporter substrate-binding protein PnrA-like" evidence="8">
    <location>
        <begin position="35"/>
        <end position="237"/>
    </location>
</feature>
<sequence>MRKTALAAALLALGLTATACGGSEETGGGSGDEKLKVGVMFPGSLSDDGFMQSGYEGYQRIEKAQGGEVALTKVEQVAQADYQQVLTRLATGSDLVVSFGGQTDSVLRQVAPTFPDVKFVEIGGPSDAEPLANLAYYDPVQADGGYLAGAYAALITKKGKVGFVGGLELPAIVKTAEAFEQGAEQVDPKVEVVKAQYVGDFNDVAKAQQAGQAAVGTGADVFGQQLNLGKQGLVQAALGGDAVIVGGPLVKECGTEKGYAGYVKSDTGFELEYAVKAVLDGSFKAEQVPFGVASGTGATDFVLCDASPEVTAKMDEVKQALADGTVKLG</sequence>
<dbReference type="PANTHER" id="PTHR34296">
    <property type="entry name" value="TRANSCRIPTIONAL ACTIVATOR PROTEIN MED"/>
    <property type="match status" value="1"/>
</dbReference>
<dbReference type="EMBL" id="RJKE01000001">
    <property type="protein sequence ID" value="ROO84548.1"/>
    <property type="molecule type" value="Genomic_DNA"/>
</dbReference>
<gene>
    <name evidence="9" type="ORF">EDD29_2075</name>
</gene>
<evidence type="ECO:0000256" key="4">
    <source>
        <dbReference type="ARBA" id="ARBA00022729"/>
    </source>
</evidence>
<dbReference type="AlphaFoldDB" id="A0A3N1CV20"/>
<dbReference type="Proteomes" id="UP000272400">
    <property type="component" value="Unassembled WGS sequence"/>
</dbReference>
<keyword evidence="4 7" id="KW-0732">Signal</keyword>
<organism evidence="9 10">
    <name type="scientific">Actinocorallia herbida</name>
    <dbReference type="NCBI Taxonomy" id="58109"/>
    <lineage>
        <taxon>Bacteria</taxon>
        <taxon>Bacillati</taxon>
        <taxon>Actinomycetota</taxon>
        <taxon>Actinomycetes</taxon>
        <taxon>Streptosporangiales</taxon>
        <taxon>Thermomonosporaceae</taxon>
        <taxon>Actinocorallia</taxon>
    </lineage>
</organism>
<keyword evidence="10" id="KW-1185">Reference proteome</keyword>
<dbReference type="PROSITE" id="PS51257">
    <property type="entry name" value="PROKAR_LIPOPROTEIN"/>
    <property type="match status" value="1"/>
</dbReference>
<comment type="similarity">
    <text evidence="2">Belongs to the BMP lipoprotein family.</text>
</comment>
<dbReference type="InterPro" id="IPR003760">
    <property type="entry name" value="PnrA-like"/>
</dbReference>
<proteinExistence type="inferred from homology"/>
<evidence type="ECO:0000256" key="6">
    <source>
        <dbReference type="ARBA" id="ARBA00023288"/>
    </source>
</evidence>
<keyword evidence="5" id="KW-0472">Membrane</keyword>